<dbReference type="Proteomes" id="UP000494256">
    <property type="component" value="Unassembled WGS sequence"/>
</dbReference>
<accession>A0A8S0ZLC8</accession>
<dbReference type="InterPro" id="IPR001254">
    <property type="entry name" value="Trypsin_dom"/>
</dbReference>
<evidence type="ECO:0000259" key="4">
    <source>
        <dbReference type="PROSITE" id="PS50240"/>
    </source>
</evidence>
<feature type="region of interest" description="Disordered" evidence="3">
    <location>
        <begin position="824"/>
        <end position="866"/>
    </location>
</feature>
<feature type="domain" description="Peptidase S1" evidence="4">
    <location>
        <begin position="1084"/>
        <end position="1335"/>
    </location>
</feature>
<dbReference type="InterPro" id="IPR051487">
    <property type="entry name" value="Ser/Thr_Proteases_Immune/Dev"/>
</dbReference>
<dbReference type="InterPro" id="IPR043504">
    <property type="entry name" value="Peptidase_S1_PA_chymotrypsin"/>
</dbReference>
<dbReference type="GO" id="GO:0004252">
    <property type="term" value="F:serine-type endopeptidase activity"/>
    <property type="evidence" value="ECO:0007669"/>
    <property type="project" value="InterPro"/>
</dbReference>
<dbReference type="EMBL" id="CADEBD010000293">
    <property type="protein sequence ID" value="CAB3233532.1"/>
    <property type="molecule type" value="Genomic_DNA"/>
</dbReference>
<dbReference type="SUPFAM" id="SSF50494">
    <property type="entry name" value="Trypsin-like serine proteases"/>
    <property type="match status" value="1"/>
</dbReference>
<organism evidence="5 6">
    <name type="scientific">Arctia plantaginis</name>
    <name type="common">Wood tiger moth</name>
    <name type="synonym">Phalaena plantaginis</name>
    <dbReference type="NCBI Taxonomy" id="874455"/>
    <lineage>
        <taxon>Eukaryota</taxon>
        <taxon>Metazoa</taxon>
        <taxon>Ecdysozoa</taxon>
        <taxon>Arthropoda</taxon>
        <taxon>Hexapoda</taxon>
        <taxon>Insecta</taxon>
        <taxon>Pterygota</taxon>
        <taxon>Neoptera</taxon>
        <taxon>Endopterygota</taxon>
        <taxon>Lepidoptera</taxon>
        <taxon>Glossata</taxon>
        <taxon>Ditrysia</taxon>
        <taxon>Noctuoidea</taxon>
        <taxon>Erebidae</taxon>
        <taxon>Arctiinae</taxon>
        <taxon>Arctia</taxon>
    </lineage>
</organism>
<reference evidence="5 6" key="1">
    <citation type="submission" date="2020-04" db="EMBL/GenBank/DDBJ databases">
        <authorList>
            <person name="Wallbank WR R."/>
            <person name="Pardo Diaz C."/>
            <person name="Kozak K."/>
            <person name="Martin S."/>
            <person name="Jiggins C."/>
            <person name="Moest M."/>
            <person name="Warren A I."/>
            <person name="Byers J.R.P. K."/>
            <person name="Montejo-Kovacevich G."/>
            <person name="Yen C E."/>
        </authorList>
    </citation>
    <scope>NUCLEOTIDE SEQUENCE [LARGE SCALE GENOMIC DNA]</scope>
</reference>
<evidence type="ECO:0000313" key="5">
    <source>
        <dbReference type="EMBL" id="CAB3233532.1"/>
    </source>
</evidence>
<name>A0A8S0ZLC8_ARCPL</name>
<feature type="region of interest" description="Disordered" evidence="3">
    <location>
        <begin position="465"/>
        <end position="494"/>
    </location>
</feature>
<dbReference type="SMART" id="SM00020">
    <property type="entry name" value="Tryp_SPc"/>
    <property type="match status" value="1"/>
</dbReference>
<sequence>MAPMDTSKPLSPPPPTQDQYEAPCGVVSSAGRFITMKPLFPIVVAILVIATNAHSKSTESKVLAESKEPVAEAEESEPQTRSERCTVCSGTSSLKTHSHHASGNFQTLPQISEVHTQQFFEECNSEKGCAGVKLKDGKLVQKYGDLDAFKAAAEANNGEEFQFQAAASKVLEGKIPNSGPFWWMNENSPFKNVGGAGGSSQKFSKFQSSSFSSASNGGSGGVNIAANPFLNGELSKINNGFTSGGANFAGQGFKAIGGSQGAGFSTGGTGLANGFGSGSQSSYGSSSQNSFAGGQNGFSAQGGLNQAGLGLGGSQSNFNAFNSASKFGSGFTGSSPAPFSSTGANVNLIQNSQKTSDYDFEQQQQTQQNIDEAFAATGNVQGSVNSGGELQQTCAGQGYICVHKTQCNNGVVNTNGGNLQRENTQKQYCNTRTEACCRWETSSSAGTGIPQGTFGVGTSTFSGSTNQQSGVFSHGGSRPNSFGSSSNNGFNSLNRGTTSSGFGINTNQFSGTGISGTSQVGSSYGGNKFTGSAVGSGFGTTVAPTPTRFGGNNYNNEVFKTNSQSNFVETDSFPAGSQNSGVYRPNGIPNLKPGVPYLPPVDSSTGASNIYPSSIVTSPRPFTTPRPVTTLRPFTQRVTPTYLPPVSSTSAPGYLPPVDPLDGSESRPYVEGGVIRDTFLPPTPGPVKINNEIPAGCAAALKCTPIEFCTAEGVISNTTVFLTQDQDAYRVPLTDCKNIETGLIGKCCRDPYYTDPWPVNQLGKWVPDVFGGNDGKYIPDSRGSPNNPRPFVTARPPTQPGIGSVILNNFRTTQEPGLNQVTSGYPSITPGTVNTQGSYGQGGKGQYGQRGQGQYGQGSSVSQTTSGIGQVGVGQIGQTVTQSQGAYGQAGKGQLEVVGQGIQRNQGSGFSVNQGIGQGVRQGVGQTVTQTSGTGVTQGFGTGFKQGQGTILTENQGFGVQQGTGQTISQGGGISVSQGFGTGIRQGQGQYVSQGVGQGVREGSGFTVTQGQNGFGVAQNTGFGVTQGQGQGFAFNQGQGILQGQGQALKQGQGEEITQESVHRVFLSRYDGTGQCGVLNPQKPYGNRQDLEVDFAEIPWQAMVLLQTNRSLLCGGVITRPDVVLTSASCVEGLLAKNVLIKGGEWKLGVDDEPLPFQIVQVKHILRHPLYEPGHLKYDAAVLVLSENLRLQKNIWPICLPSTSDRLDAYYNGNGECIVTGWGKNILQAHLQGSIMHGLNVSLINPQECETKLQEDYPHLLDNYDQDSCVCGQPTNPTNNICKVDTGSALACTTDGQYTLRGIYSWESGCQVGNQLAAFYKFDVEWYEWSIGLIESVRFAQFTTTQITKTKIITQVKGGIKGGTISGIKGFGVKGQAGSTQFGLDNPIGIKTGQFSQFNKFTSGGKISSELGENAGLNFGTELKAPLSKTFSATFTEKKIFQTEPKFVTYTTKPEIVTFTTKPEYFTYTTKPKIVTYTTKPEIVTYTTKPEIVTYTTKPEYFTYTTKPKIVSYTTKPQIISYETSGSATNPKYVSPFSFSEIVGAKHTHSPQCNCNGKK</sequence>
<feature type="compositionally biased region" description="Basic and acidic residues" evidence="3">
    <location>
        <begin position="58"/>
        <end position="70"/>
    </location>
</feature>
<keyword evidence="1" id="KW-1015">Disulfide bond</keyword>
<evidence type="ECO:0000256" key="2">
    <source>
        <dbReference type="ARBA" id="ARBA00024195"/>
    </source>
</evidence>
<dbReference type="InterPro" id="IPR040973">
    <property type="entry name" value="CLIP_SPH_Scar"/>
</dbReference>
<feature type="compositionally biased region" description="Low complexity" evidence="3">
    <location>
        <begin position="475"/>
        <end position="494"/>
    </location>
</feature>
<feature type="compositionally biased region" description="Polar residues" evidence="3">
    <location>
        <begin position="824"/>
        <end position="834"/>
    </location>
</feature>
<protein>
    <recommendedName>
        <fullName evidence="4">Peptidase S1 domain-containing protein</fullName>
    </recommendedName>
</protein>
<dbReference type="InterPro" id="IPR009003">
    <property type="entry name" value="Peptidase_S1_PA"/>
</dbReference>
<evidence type="ECO:0000256" key="1">
    <source>
        <dbReference type="ARBA" id="ARBA00023157"/>
    </source>
</evidence>
<feature type="region of interest" description="Disordered" evidence="3">
    <location>
        <begin position="1"/>
        <end position="22"/>
    </location>
</feature>
<comment type="caution">
    <text evidence="5">The sequence shown here is derived from an EMBL/GenBank/DDBJ whole genome shotgun (WGS) entry which is preliminary data.</text>
</comment>
<dbReference type="PROSITE" id="PS50240">
    <property type="entry name" value="TRYPSIN_DOM"/>
    <property type="match status" value="1"/>
</dbReference>
<comment type="similarity">
    <text evidence="2">Belongs to the peptidase S1 family. CLIP subfamily.</text>
</comment>
<evidence type="ECO:0000313" key="6">
    <source>
        <dbReference type="Proteomes" id="UP000494256"/>
    </source>
</evidence>
<dbReference type="PANTHER" id="PTHR24256">
    <property type="entry name" value="TRYPTASE-RELATED"/>
    <property type="match status" value="1"/>
</dbReference>
<feature type="compositionally biased region" description="Gly residues" evidence="3">
    <location>
        <begin position="839"/>
        <end position="856"/>
    </location>
</feature>
<dbReference type="Pfam" id="PF00089">
    <property type="entry name" value="Trypsin"/>
    <property type="match status" value="1"/>
</dbReference>
<evidence type="ECO:0000256" key="3">
    <source>
        <dbReference type="SAM" id="MobiDB-lite"/>
    </source>
</evidence>
<dbReference type="Pfam" id="PF18399">
    <property type="entry name" value="CLIP_SPH_Scar"/>
    <property type="match status" value="1"/>
</dbReference>
<feature type="compositionally biased region" description="Low complexity" evidence="3">
    <location>
        <begin position="857"/>
        <end position="866"/>
    </location>
</feature>
<dbReference type="CDD" id="cd00190">
    <property type="entry name" value="Tryp_SPc"/>
    <property type="match status" value="1"/>
</dbReference>
<feature type="region of interest" description="Disordered" evidence="3">
    <location>
        <begin position="58"/>
        <end position="85"/>
    </location>
</feature>
<gene>
    <name evidence="5" type="ORF">APLA_LOCUS6123</name>
</gene>
<dbReference type="Gene3D" id="2.40.10.10">
    <property type="entry name" value="Trypsin-like serine proteases"/>
    <property type="match status" value="2"/>
</dbReference>
<dbReference type="GO" id="GO:0006508">
    <property type="term" value="P:proteolysis"/>
    <property type="evidence" value="ECO:0007669"/>
    <property type="project" value="InterPro"/>
</dbReference>
<proteinExistence type="inferred from homology"/>